<feature type="region of interest" description="Disordered" evidence="1">
    <location>
        <begin position="87"/>
        <end position="176"/>
    </location>
</feature>
<evidence type="ECO:0000256" key="2">
    <source>
        <dbReference type="SAM" id="Phobius"/>
    </source>
</evidence>
<dbReference type="AlphaFoldDB" id="A0A6C0I6R7"/>
<feature type="compositionally biased region" description="Low complexity" evidence="1">
    <location>
        <begin position="104"/>
        <end position="148"/>
    </location>
</feature>
<evidence type="ECO:0000256" key="1">
    <source>
        <dbReference type="SAM" id="MobiDB-lite"/>
    </source>
</evidence>
<organism evidence="3">
    <name type="scientific">viral metagenome</name>
    <dbReference type="NCBI Taxonomy" id="1070528"/>
    <lineage>
        <taxon>unclassified sequences</taxon>
        <taxon>metagenomes</taxon>
        <taxon>organismal metagenomes</taxon>
    </lineage>
</organism>
<accession>A0A6C0I6R7</accession>
<feature type="transmembrane region" description="Helical" evidence="2">
    <location>
        <begin position="15"/>
        <end position="34"/>
    </location>
</feature>
<proteinExistence type="predicted"/>
<protein>
    <submittedName>
        <fullName evidence="3">Uncharacterized protein</fullName>
    </submittedName>
</protein>
<sequence>MSFASEASKLLTNKYFLYFIVFLAVSNILGYVVSNKINAVIFFVLICLITTYFSKNMVVVLIVAIIATNLLMVNGIMREGLEMATTPAASSHDVETEEEKAAKAKATPAAPATSETTTTPPATSETTTTTTPAASATTAATSGTTAEKPPLDEGFAPAGVGASGKKRGAIGGPAKPSRIDYATTLEDAYDNLDKILGSGGMQNLSADTEKLMSQQQTLFKAMNTMMPLVTNAQDMLKGLDMGKISQMVDITKNFGQVNKK</sequence>
<keyword evidence="2" id="KW-0812">Transmembrane</keyword>
<reference evidence="3" key="1">
    <citation type="journal article" date="2020" name="Nature">
        <title>Giant virus diversity and host interactions through global metagenomics.</title>
        <authorList>
            <person name="Schulz F."/>
            <person name="Roux S."/>
            <person name="Paez-Espino D."/>
            <person name="Jungbluth S."/>
            <person name="Walsh D.A."/>
            <person name="Denef V.J."/>
            <person name="McMahon K.D."/>
            <person name="Konstantinidis K.T."/>
            <person name="Eloe-Fadrosh E.A."/>
            <person name="Kyrpides N.C."/>
            <person name="Woyke T."/>
        </authorList>
    </citation>
    <scope>NUCLEOTIDE SEQUENCE</scope>
    <source>
        <strain evidence="3">GVMAG-M-3300023184-51</strain>
    </source>
</reference>
<feature type="transmembrane region" description="Helical" evidence="2">
    <location>
        <begin position="40"/>
        <end position="73"/>
    </location>
</feature>
<keyword evidence="2" id="KW-0472">Membrane</keyword>
<keyword evidence="2" id="KW-1133">Transmembrane helix</keyword>
<dbReference type="EMBL" id="MN740119">
    <property type="protein sequence ID" value="QHT88594.1"/>
    <property type="molecule type" value="Genomic_DNA"/>
</dbReference>
<name>A0A6C0I6R7_9ZZZZ</name>
<evidence type="ECO:0000313" key="3">
    <source>
        <dbReference type="EMBL" id="QHT88594.1"/>
    </source>
</evidence>